<dbReference type="Gene3D" id="2.60.40.150">
    <property type="entry name" value="C2 domain"/>
    <property type="match status" value="1"/>
</dbReference>
<proteinExistence type="predicted"/>
<evidence type="ECO:0000259" key="3">
    <source>
        <dbReference type="PROSITE" id="PS50004"/>
    </source>
</evidence>
<sequence>VTIHDACNLPVGDTHGVSDPYVVCQIFGRESPEFQTKVIEQSLDPVWNEEHAIRSYTPGEALHFLILDEDNPVKESVTSNDFLGEVLLGSEEFYPQGFTGELRLENVPGGKPALLRLTIEVDEG</sequence>
<evidence type="ECO:0000256" key="2">
    <source>
        <dbReference type="ARBA" id="ARBA00022837"/>
    </source>
</evidence>
<dbReference type="PANTHER" id="PTHR45911">
    <property type="entry name" value="C2 DOMAIN-CONTAINING PROTEIN"/>
    <property type="match status" value="1"/>
</dbReference>
<dbReference type="CDD" id="cd00030">
    <property type="entry name" value="C2"/>
    <property type="match status" value="1"/>
</dbReference>
<dbReference type="PROSITE" id="PS50004">
    <property type="entry name" value="C2"/>
    <property type="match status" value="1"/>
</dbReference>
<feature type="domain" description="C2" evidence="3">
    <location>
        <begin position="1"/>
        <end position="103"/>
    </location>
</feature>
<dbReference type="InterPro" id="IPR035892">
    <property type="entry name" value="C2_domain_sf"/>
</dbReference>
<feature type="non-terminal residue" evidence="4">
    <location>
        <position position="124"/>
    </location>
</feature>
<gene>
    <name evidence="4" type="ORF">PGLA2088_LOCUS11823</name>
</gene>
<dbReference type="Pfam" id="PF00168">
    <property type="entry name" value="C2"/>
    <property type="match status" value="1"/>
</dbReference>
<dbReference type="GO" id="GO:0046872">
    <property type="term" value="F:metal ion binding"/>
    <property type="evidence" value="ECO:0007669"/>
    <property type="project" value="UniProtKB-KW"/>
</dbReference>
<keyword evidence="2" id="KW-0106">Calcium</keyword>
<dbReference type="EMBL" id="CAJNNW010013791">
    <property type="protein sequence ID" value="CAE8655816.1"/>
    <property type="molecule type" value="Genomic_DNA"/>
</dbReference>
<name>A0A813IU78_POLGL</name>
<reference evidence="4" key="1">
    <citation type="submission" date="2021-02" db="EMBL/GenBank/DDBJ databases">
        <authorList>
            <person name="Dougan E. K."/>
            <person name="Rhodes N."/>
            <person name="Thang M."/>
            <person name="Chan C."/>
        </authorList>
    </citation>
    <scope>NUCLEOTIDE SEQUENCE</scope>
</reference>
<evidence type="ECO:0000313" key="4">
    <source>
        <dbReference type="EMBL" id="CAE8655816.1"/>
    </source>
</evidence>
<protein>
    <recommendedName>
        <fullName evidence="3">C2 domain-containing protein</fullName>
    </recommendedName>
</protein>
<feature type="non-terminal residue" evidence="4">
    <location>
        <position position="1"/>
    </location>
</feature>
<dbReference type="AlphaFoldDB" id="A0A813IU78"/>
<organism evidence="4 5">
    <name type="scientific">Polarella glacialis</name>
    <name type="common">Dinoflagellate</name>
    <dbReference type="NCBI Taxonomy" id="89957"/>
    <lineage>
        <taxon>Eukaryota</taxon>
        <taxon>Sar</taxon>
        <taxon>Alveolata</taxon>
        <taxon>Dinophyceae</taxon>
        <taxon>Suessiales</taxon>
        <taxon>Suessiaceae</taxon>
        <taxon>Polarella</taxon>
    </lineage>
</organism>
<keyword evidence="1" id="KW-0479">Metal-binding</keyword>
<dbReference type="SMART" id="SM00239">
    <property type="entry name" value="C2"/>
    <property type="match status" value="1"/>
</dbReference>
<dbReference type="InterPro" id="IPR000008">
    <property type="entry name" value="C2_dom"/>
</dbReference>
<comment type="caution">
    <text evidence="4">The sequence shown here is derived from an EMBL/GenBank/DDBJ whole genome shotgun (WGS) entry which is preliminary data.</text>
</comment>
<dbReference type="Proteomes" id="UP000626109">
    <property type="component" value="Unassembled WGS sequence"/>
</dbReference>
<evidence type="ECO:0000256" key="1">
    <source>
        <dbReference type="ARBA" id="ARBA00022723"/>
    </source>
</evidence>
<evidence type="ECO:0000313" key="5">
    <source>
        <dbReference type="Proteomes" id="UP000626109"/>
    </source>
</evidence>
<dbReference type="SUPFAM" id="SSF49562">
    <property type="entry name" value="C2 domain (Calcium/lipid-binding domain, CaLB)"/>
    <property type="match status" value="1"/>
</dbReference>
<accession>A0A813IU78</accession>